<evidence type="ECO:0000256" key="2">
    <source>
        <dbReference type="ARBA" id="ARBA00022670"/>
    </source>
</evidence>
<dbReference type="SUPFAM" id="SSF54001">
    <property type="entry name" value="Cysteine proteinases"/>
    <property type="match status" value="1"/>
</dbReference>
<evidence type="ECO:0000313" key="11">
    <source>
        <dbReference type="Proteomes" id="UP000277580"/>
    </source>
</evidence>
<evidence type="ECO:0000313" key="10">
    <source>
        <dbReference type="EMBL" id="RPB14709.1"/>
    </source>
</evidence>
<dbReference type="InterPro" id="IPR001394">
    <property type="entry name" value="Peptidase_C19_UCH"/>
</dbReference>
<dbReference type="PANTHER" id="PTHR43982">
    <property type="entry name" value="UBIQUITIN CARBOXYL-TERMINAL HYDROLASE"/>
    <property type="match status" value="1"/>
</dbReference>
<dbReference type="InParanoid" id="A0A3N4KZ74"/>
<dbReference type="InterPro" id="IPR038765">
    <property type="entry name" value="Papain-like_cys_pep_sf"/>
</dbReference>
<proteinExistence type="inferred from homology"/>
<feature type="domain" description="Ubiquitin-like" evidence="8">
    <location>
        <begin position="2"/>
        <end position="78"/>
    </location>
</feature>
<dbReference type="InterPro" id="IPR028889">
    <property type="entry name" value="USP"/>
</dbReference>
<dbReference type="CDD" id="cd02657">
    <property type="entry name" value="Peptidase_C19A"/>
    <property type="match status" value="1"/>
</dbReference>
<comment type="catalytic activity">
    <reaction evidence="1 6">
        <text>Thiol-dependent hydrolysis of ester, thioester, amide, peptide and isopeptide bonds formed by the C-terminal Gly of ubiquitin (a 76-residue protein attached to proteins as an intracellular targeting signal).</text>
        <dbReference type="EC" id="3.4.19.12"/>
    </reaction>
</comment>
<sequence length="551" mass="60155">MSSIPVVVTHAGKRHELEIDISQPGEVFKFQLYSITGVEPERQKVLIKGGQLKDDTDLSSLGLKPGHKFMMMGTPAGKHVQAPKEKMKFLEDLTDAQLAAFGGSTPSGLQNLGNTCYMNSTLQTLRFVPELQEELQKYQSSGPSAGALGGASGSSSLLSGLGGIAGSDLTSALRDLYKQMGQTTEGFPPMMFLGALRTAFPQFAQKAKNGQYSQQDAEECYSQILSQLRQKLKIQSTDGSSSDVSFVDKYLSGQMVSTLKCNEDTPDEPPVETTESFVNLKCHINQSINHLRDGLIAGLTEEIEKNSPALGRDAIYTKTSKITRLPKYLTCHFVRFYWKREINKKAKIMRKVTFPFELDASEYCTDELRAKLIPVRDRLRDLRKDAEDRERARKRLKRSAASPDDVAGGNAGMGGFGSAQSKAAEAKEEAEKTAAAIKVAADDANAPDWEQELKDKLDPGLAADDGCNPSGLYELMGVITHQGASADSGHYCSYVKKEGGDGKTWYFFNDDKVSEVEQDKIESLAGGGESHSALILLYRSAPLTAPDSEKK</sequence>
<evidence type="ECO:0000256" key="5">
    <source>
        <dbReference type="ARBA" id="ARBA00022807"/>
    </source>
</evidence>
<keyword evidence="11" id="KW-1185">Reference proteome</keyword>
<comment type="similarity">
    <text evidence="6">Belongs to the peptidase C19 family.</text>
</comment>
<dbReference type="Gene3D" id="3.90.70.10">
    <property type="entry name" value="Cysteine proteinases"/>
    <property type="match status" value="1"/>
</dbReference>
<dbReference type="SUPFAM" id="SSF54236">
    <property type="entry name" value="Ubiquitin-like"/>
    <property type="match status" value="1"/>
</dbReference>
<organism evidence="10 11">
    <name type="scientific">Morchella conica CCBAS932</name>
    <dbReference type="NCBI Taxonomy" id="1392247"/>
    <lineage>
        <taxon>Eukaryota</taxon>
        <taxon>Fungi</taxon>
        <taxon>Dikarya</taxon>
        <taxon>Ascomycota</taxon>
        <taxon>Pezizomycotina</taxon>
        <taxon>Pezizomycetes</taxon>
        <taxon>Pezizales</taxon>
        <taxon>Morchellaceae</taxon>
        <taxon>Morchella</taxon>
    </lineage>
</organism>
<evidence type="ECO:0000256" key="1">
    <source>
        <dbReference type="ARBA" id="ARBA00000707"/>
    </source>
</evidence>
<dbReference type="PROSITE" id="PS50235">
    <property type="entry name" value="USP_3"/>
    <property type="match status" value="1"/>
</dbReference>
<dbReference type="FunCoup" id="A0A3N4KZ74">
    <property type="interactions" value="1105"/>
</dbReference>
<feature type="region of interest" description="Disordered" evidence="7">
    <location>
        <begin position="386"/>
        <end position="429"/>
    </location>
</feature>
<dbReference type="PROSITE" id="PS00972">
    <property type="entry name" value="USP_1"/>
    <property type="match status" value="1"/>
</dbReference>
<dbReference type="Pfam" id="PF00443">
    <property type="entry name" value="UCH"/>
    <property type="match status" value="1"/>
</dbReference>
<dbReference type="EMBL" id="ML119116">
    <property type="protein sequence ID" value="RPB14709.1"/>
    <property type="molecule type" value="Genomic_DNA"/>
</dbReference>
<keyword evidence="5 6" id="KW-0788">Thiol protease</keyword>
<dbReference type="GO" id="GO:0070628">
    <property type="term" value="F:proteasome binding"/>
    <property type="evidence" value="ECO:0007669"/>
    <property type="project" value="TreeGrafter"/>
</dbReference>
<dbReference type="Pfam" id="PF00240">
    <property type="entry name" value="ubiquitin"/>
    <property type="match status" value="1"/>
</dbReference>
<dbReference type="PROSITE" id="PS00973">
    <property type="entry name" value="USP_2"/>
    <property type="match status" value="1"/>
</dbReference>
<dbReference type="STRING" id="1392247.A0A3N4KZ74"/>
<dbReference type="PROSITE" id="PS50053">
    <property type="entry name" value="UBIQUITIN_2"/>
    <property type="match status" value="1"/>
</dbReference>
<evidence type="ECO:0000256" key="3">
    <source>
        <dbReference type="ARBA" id="ARBA00022786"/>
    </source>
</evidence>
<dbReference type="CDD" id="cd16104">
    <property type="entry name" value="Ubl_USP14_like"/>
    <property type="match status" value="1"/>
</dbReference>
<dbReference type="Gene3D" id="3.10.20.90">
    <property type="entry name" value="Phosphatidylinositol 3-kinase Catalytic Subunit, Chain A, domain 1"/>
    <property type="match status" value="1"/>
</dbReference>
<feature type="domain" description="USP" evidence="9">
    <location>
        <begin position="107"/>
        <end position="541"/>
    </location>
</feature>
<evidence type="ECO:0000259" key="9">
    <source>
        <dbReference type="PROSITE" id="PS50235"/>
    </source>
</evidence>
<dbReference type="GO" id="GO:0061136">
    <property type="term" value="P:regulation of proteasomal protein catabolic process"/>
    <property type="evidence" value="ECO:0007669"/>
    <property type="project" value="TreeGrafter"/>
</dbReference>
<dbReference type="EC" id="3.4.19.12" evidence="6"/>
<evidence type="ECO:0000256" key="7">
    <source>
        <dbReference type="SAM" id="MobiDB-lite"/>
    </source>
</evidence>
<evidence type="ECO:0000256" key="6">
    <source>
        <dbReference type="RuleBase" id="RU366025"/>
    </source>
</evidence>
<evidence type="ECO:0000256" key="4">
    <source>
        <dbReference type="ARBA" id="ARBA00022801"/>
    </source>
</evidence>
<dbReference type="Proteomes" id="UP000277580">
    <property type="component" value="Unassembled WGS sequence"/>
</dbReference>
<protein>
    <recommendedName>
        <fullName evidence="6">Ubiquitin carboxyl-terminal hydrolase</fullName>
        <ecNumber evidence="6">3.4.19.12</ecNumber>
    </recommendedName>
</protein>
<keyword evidence="3 6" id="KW-0833">Ubl conjugation pathway</keyword>
<dbReference type="InterPro" id="IPR000626">
    <property type="entry name" value="Ubiquitin-like_dom"/>
</dbReference>
<dbReference type="GO" id="GO:0004843">
    <property type="term" value="F:cysteine-type deubiquitinase activity"/>
    <property type="evidence" value="ECO:0007669"/>
    <property type="project" value="UniProtKB-UniRule"/>
</dbReference>
<keyword evidence="2 6" id="KW-0645">Protease</keyword>
<reference evidence="10 11" key="1">
    <citation type="journal article" date="2018" name="Nat. Ecol. Evol.">
        <title>Pezizomycetes genomes reveal the molecular basis of ectomycorrhizal truffle lifestyle.</title>
        <authorList>
            <person name="Murat C."/>
            <person name="Payen T."/>
            <person name="Noel B."/>
            <person name="Kuo A."/>
            <person name="Morin E."/>
            <person name="Chen J."/>
            <person name="Kohler A."/>
            <person name="Krizsan K."/>
            <person name="Balestrini R."/>
            <person name="Da Silva C."/>
            <person name="Montanini B."/>
            <person name="Hainaut M."/>
            <person name="Levati E."/>
            <person name="Barry K.W."/>
            <person name="Belfiori B."/>
            <person name="Cichocki N."/>
            <person name="Clum A."/>
            <person name="Dockter R.B."/>
            <person name="Fauchery L."/>
            <person name="Guy J."/>
            <person name="Iotti M."/>
            <person name="Le Tacon F."/>
            <person name="Lindquist E.A."/>
            <person name="Lipzen A."/>
            <person name="Malagnac F."/>
            <person name="Mello A."/>
            <person name="Molinier V."/>
            <person name="Miyauchi S."/>
            <person name="Poulain J."/>
            <person name="Riccioni C."/>
            <person name="Rubini A."/>
            <person name="Sitrit Y."/>
            <person name="Splivallo R."/>
            <person name="Traeger S."/>
            <person name="Wang M."/>
            <person name="Zifcakova L."/>
            <person name="Wipf D."/>
            <person name="Zambonelli A."/>
            <person name="Paolocci F."/>
            <person name="Nowrousian M."/>
            <person name="Ottonello S."/>
            <person name="Baldrian P."/>
            <person name="Spatafora J.W."/>
            <person name="Henrissat B."/>
            <person name="Nagy L.G."/>
            <person name="Aury J.M."/>
            <person name="Wincker P."/>
            <person name="Grigoriev I.V."/>
            <person name="Bonfante P."/>
            <person name="Martin F.M."/>
        </authorList>
    </citation>
    <scope>NUCLEOTIDE SEQUENCE [LARGE SCALE GENOMIC DNA]</scope>
    <source>
        <strain evidence="10 11">CCBAS932</strain>
    </source>
</reference>
<accession>A0A3N4KZ74</accession>
<dbReference type="AlphaFoldDB" id="A0A3N4KZ74"/>
<dbReference type="InterPro" id="IPR029071">
    <property type="entry name" value="Ubiquitin-like_domsf"/>
</dbReference>
<dbReference type="SMART" id="SM00213">
    <property type="entry name" value="UBQ"/>
    <property type="match status" value="1"/>
</dbReference>
<dbReference type="InterPro" id="IPR044635">
    <property type="entry name" value="UBP14-like"/>
</dbReference>
<dbReference type="GO" id="GO:0016579">
    <property type="term" value="P:protein deubiquitination"/>
    <property type="evidence" value="ECO:0007669"/>
    <property type="project" value="InterPro"/>
</dbReference>
<name>A0A3N4KZ74_9PEZI</name>
<dbReference type="GO" id="GO:0043161">
    <property type="term" value="P:proteasome-mediated ubiquitin-dependent protein catabolic process"/>
    <property type="evidence" value="ECO:0007669"/>
    <property type="project" value="InterPro"/>
</dbReference>
<evidence type="ECO:0000259" key="8">
    <source>
        <dbReference type="PROSITE" id="PS50053"/>
    </source>
</evidence>
<gene>
    <name evidence="10" type="ORF">P167DRAFT_572008</name>
</gene>
<dbReference type="PANTHER" id="PTHR43982:SF1">
    <property type="entry name" value="UBIQUITIN CARBOXYL-TERMINAL HYDROLASE 14"/>
    <property type="match status" value="1"/>
</dbReference>
<dbReference type="InterPro" id="IPR018200">
    <property type="entry name" value="USP_CS"/>
</dbReference>
<keyword evidence="4 6" id="KW-0378">Hydrolase</keyword>
<dbReference type="OrthoDB" id="333239at2759"/>